<accession>K1SU76</accession>
<name>K1SU76_9ZZZZ</name>
<dbReference type="GO" id="GO:0009279">
    <property type="term" value="C:cell outer membrane"/>
    <property type="evidence" value="ECO:0007669"/>
    <property type="project" value="UniProtKB-SubCell"/>
</dbReference>
<reference evidence="4" key="1">
    <citation type="journal article" date="2013" name="Environ. Microbiol.">
        <title>Microbiota from the distal guts of lean and obese adolescents exhibit partial functional redundancy besides clear differences in community structure.</title>
        <authorList>
            <person name="Ferrer M."/>
            <person name="Ruiz A."/>
            <person name="Lanza F."/>
            <person name="Haange S.B."/>
            <person name="Oberbach A."/>
            <person name="Till H."/>
            <person name="Bargiela R."/>
            <person name="Campoy C."/>
            <person name="Segura M.T."/>
            <person name="Richter M."/>
            <person name="von Bergen M."/>
            <person name="Seifert J."/>
            <person name="Suarez A."/>
        </authorList>
    </citation>
    <scope>NUCLEOTIDE SEQUENCE</scope>
</reference>
<protein>
    <submittedName>
        <fullName evidence="4">TonB-dependent outer membrane receptor</fullName>
    </submittedName>
</protein>
<feature type="non-terminal residue" evidence="4">
    <location>
        <position position="1"/>
    </location>
</feature>
<sequence length="205" mass="23482">TGLDDVFVLEDMGHDQNGNKVKERRNGNGARVYGVNLDGKIAHGRDAALQVGFTVQRSEYTELEAWSENPEVAPVKRMPRTPDYYGYFTLTSAPFKNFDCSLSGVYTGRMHVPHFAPTELPEEYIGQYIAKDEMVHTPDFFDLNVKLNYTFVLNDHIKLQLTVECRISLMLSKRIWTKVVIVTRVISMGLHSLERILWGSRLRIE</sequence>
<gene>
    <name evidence="4" type="ORF">OBE_09712</name>
</gene>
<dbReference type="InterPro" id="IPR036942">
    <property type="entry name" value="Beta-barrel_TonB_sf"/>
</dbReference>
<comment type="caution">
    <text evidence="4">The sequence shown here is derived from an EMBL/GenBank/DDBJ whole genome shotgun (WGS) entry which is preliminary data.</text>
</comment>
<evidence type="ECO:0000256" key="1">
    <source>
        <dbReference type="ARBA" id="ARBA00004442"/>
    </source>
</evidence>
<dbReference type="AlphaFoldDB" id="K1SU76"/>
<evidence type="ECO:0000256" key="2">
    <source>
        <dbReference type="ARBA" id="ARBA00023136"/>
    </source>
</evidence>
<dbReference type="EMBL" id="AJWZ01006712">
    <property type="protein sequence ID" value="EKC59004.1"/>
    <property type="molecule type" value="Genomic_DNA"/>
</dbReference>
<dbReference type="Gene3D" id="2.40.170.20">
    <property type="entry name" value="TonB-dependent receptor, beta-barrel domain"/>
    <property type="match status" value="1"/>
</dbReference>
<dbReference type="SUPFAM" id="SSF56935">
    <property type="entry name" value="Porins"/>
    <property type="match status" value="1"/>
</dbReference>
<keyword evidence="3" id="KW-0998">Cell outer membrane</keyword>
<evidence type="ECO:0000256" key="3">
    <source>
        <dbReference type="ARBA" id="ARBA00023237"/>
    </source>
</evidence>
<proteinExistence type="predicted"/>
<keyword evidence="2" id="KW-0472">Membrane</keyword>
<organism evidence="4">
    <name type="scientific">human gut metagenome</name>
    <dbReference type="NCBI Taxonomy" id="408170"/>
    <lineage>
        <taxon>unclassified sequences</taxon>
        <taxon>metagenomes</taxon>
        <taxon>organismal metagenomes</taxon>
    </lineage>
</organism>
<comment type="subcellular location">
    <subcellularLocation>
        <location evidence="1">Cell outer membrane</location>
    </subcellularLocation>
</comment>
<evidence type="ECO:0000313" key="4">
    <source>
        <dbReference type="EMBL" id="EKC59004.1"/>
    </source>
</evidence>
<keyword evidence="4" id="KW-0675">Receptor</keyword>